<proteinExistence type="predicted"/>
<dbReference type="AlphaFoldDB" id="A0A8E6L3G1"/>
<protein>
    <submittedName>
        <fullName evidence="1">Uncharacterized protein</fullName>
    </submittedName>
</protein>
<reference evidence="1" key="1">
    <citation type="submission" date="2020-09" db="EMBL/GenBank/DDBJ databases">
        <authorList>
            <person name="Zhou D."/>
            <person name="Wang L."/>
        </authorList>
    </citation>
    <scope>NUCLEOTIDE SEQUENCE</scope>
    <source>
        <plasmid evidence="1">pZZ79-HI3</plasmid>
    </source>
</reference>
<evidence type="ECO:0000313" key="1">
    <source>
        <dbReference type="EMBL" id="QVQ57668.1"/>
    </source>
</evidence>
<geneLocation type="plasmid" evidence="1">
    <name>pZZ79-HI3</name>
</geneLocation>
<keyword evidence="1" id="KW-0614">Plasmid</keyword>
<name>A0A8E6L3G1_KLEPN</name>
<dbReference type="EMBL" id="MW013143">
    <property type="protein sequence ID" value="QVQ57668.1"/>
    <property type="molecule type" value="Genomic_DNA"/>
</dbReference>
<accession>A0A8E6L3G1</accession>
<sequence length="177" mass="19708">MPAFEWVHVQLHQQKGMISLSPPTICNSAHQGPILGALALPHDDRAVIEIQILDPQLQTLTDPHARSIQKLGEQTMLAFQKTEDANHFIRGQHHRQAPRRPRSSDLLKPGQIRAQHLAVEEQQGRQCLTMRGDRNLALVRQPGQKCLDFAAAQGCRVTHTVETDEGTNPVDISLFGS</sequence>
<organism evidence="1">
    <name type="scientific">Klebsiella pneumoniae</name>
    <dbReference type="NCBI Taxonomy" id="573"/>
    <lineage>
        <taxon>Bacteria</taxon>
        <taxon>Pseudomonadati</taxon>
        <taxon>Pseudomonadota</taxon>
        <taxon>Gammaproteobacteria</taxon>
        <taxon>Enterobacterales</taxon>
        <taxon>Enterobacteriaceae</taxon>
        <taxon>Klebsiella/Raoultella group</taxon>
        <taxon>Klebsiella</taxon>
        <taxon>Klebsiella pneumoniae complex</taxon>
    </lineage>
</organism>